<protein>
    <submittedName>
        <fullName evidence="6">Efflux RND transporter periplasmic adaptor subunit</fullName>
    </submittedName>
</protein>
<dbReference type="PANTHER" id="PTHR30097:SF4">
    <property type="entry name" value="SLR6042 PROTEIN"/>
    <property type="match status" value="1"/>
</dbReference>
<dbReference type="RefSeq" id="WP_269039828.1">
    <property type="nucleotide sequence ID" value="NZ_CP114040.1"/>
</dbReference>
<organism evidence="6 7">
    <name type="scientific">Nannocystis punicea</name>
    <dbReference type="NCBI Taxonomy" id="2995304"/>
    <lineage>
        <taxon>Bacteria</taxon>
        <taxon>Pseudomonadati</taxon>
        <taxon>Myxococcota</taxon>
        <taxon>Polyangia</taxon>
        <taxon>Nannocystales</taxon>
        <taxon>Nannocystaceae</taxon>
        <taxon>Nannocystis</taxon>
    </lineage>
</organism>
<feature type="domain" description="CzcB-like C-terminal circularly permuted SH3-like" evidence="5">
    <location>
        <begin position="307"/>
        <end position="368"/>
    </location>
</feature>
<evidence type="ECO:0000256" key="2">
    <source>
        <dbReference type="ARBA" id="ARBA00022448"/>
    </source>
</evidence>
<dbReference type="SUPFAM" id="SSF111369">
    <property type="entry name" value="HlyD-like secretion proteins"/>
    <property type="match status" value="1"/>
</dbReference>
<evidence type="ECO:0000259" key="3">
    <source>
        <dbReference type="Pfam" id="PF25954"/>
    </source>
</evidence>
<keyword evidence="7" id="KW-1185">Reference proteome</keyword>
<dbReference type="InterPro" id="IPR058649">
    <property type="entry name" value="CzcB_C"/>
</dbReference>
<proteinExistence type="inferred from homology"/>
<keyword evidence="2" id="KW-0813">Transport</keyword>
<dbReference type="InterPro" id="IPR058792">
    <property type="entry name" value="Beta-barrel_RND_2"/>
</dbReference>
<comment type="similarity">
    <text evidence="1">Belongs to the membrane fusion protein (MFP) (TC 8.A.1) family.</text>
</comment>
<evidence type="ECO:0000259" key="4">
    <source>
        <dbReference type="Pfam" id="PF25973"/>
    </source>
</evidence>
<dbReference type="Pfam" id="PF25975">
    <property type="entry name" value="CzcB_C"/>
    <property type="match status" value="1"/>
</dbReference>
<dbReference type="InterPro" id="IPR051909">
    <property type="entry name" value="MFP_Cation_Efflux"/>
</dbReference>
<dbReference type="InterPro" id="IPR058647">
    <property type="entry name" value="BSH_CzcB-like"/>
</dbReference>
<evidence type="ECO:0000313" key="6">
    <source>
        <dbReference type="EMBL" id="WAS97456.1"/>
    </source>
</evidence>
<evidence type="ECO:0000313" key="7">
    <source>
        <dbReference type="Proteomes" id="UP001164459"/>
    </source>
</evidence>
<reference evidence="6" key="1">
    <citation type="submission" date="2022-11" db="EMBL/GenBank/DDBJ databases">
        <title>Minimal conservation of predation-associated metabolite biosynthetic gene clusters underscores biosynthetic potential of Myxococcota including descriptions for ten novel species: Archangium lansinium sp. nov., Myxococcus landrumus sp. nov., Nannocystis bai.</title>
        <authorList>
            <person name="Ahearne A."/>
            <person name="Stevens C."/>
            <person name="Dowd S."/>
        </authorList>
    </citation>
    <scope>NUCLEOTIDE SEQUENCE</scope>
    <source>
        <strain evidence="6">Fl3</strain>
    </source>
</reference>
<dbReference type="Gene3D" id="2.40.50.100">
    <property type="match status" value="1"/>
</dbReference>
<sequence length="373" mass="39215">MTAGLLLGLSAVAGCGGGEAAGREKAAPPDLPVIRDGVVELPAGYADRVGISVAPAHYEDVRPVVHVTGVLEFDAQRLAAVGSRIAGRVADVDVIEGSKVEAGEVLGTMVSAELGTAQADIAAVEARVLAAKRDVERKRSLLAEGITSQRELDLAISSAAMFEAQLRAARQRVVALASAPAKGKLGINALTSPISGDVVGVHVSRGQAVVPSHTAFMIADRRSLWVRLSVFEGELVHVQAGDPVELTPTNHPEEAFAGVVEFVSVGLDPMTRSAEVRVVVDNSSGKLRAGQAVHANIRPASAQRRAVVVPRQAVIQIDGAPIVFVAMNERTFEMRKVTLGVGDFERVEVRDGLREDEQVAVSGVFALKGELYR</sequence>
<dbReference type="NCBIfam" id="TIGR01730">
    <property type="entry name" value="RND_mfp"/>
    <property type="match status" value="1"/>
</dbReference>
<dbReference type="Proteomes" id="UP001164459">
    <property type="component" value="Chromosome"/>
</dbReference>
<dbReference type="Gene3D" id="1.10.287.470">
    <property type="entry name" value="Helix hairpin bin"/>
    <property type="match status" value="1"/>
</dbReference>
<name>A0ABY7HE30_9BACT</name>
<dbReference type="Pfam" id="PF25954">
    <property type="entry name" value="Beta-barrel_RND_2"/>
    <property type="match status" value="1"/>
</dbReference>
<dbReference type="Gene3D" id="2.40.420.20">
    <property type="match status" value="1"/>
</dbReference>
<feature type="domain" description="CzcB-like barrel-sandwich hybrid" evidence="4">
    <location>
        <begin position="77"/>
        <end position="220"/>
    </location>
</feature>
<dbReference type="Pfam" id="PF25973">
    <property type="entry name" value="BSH_CzcB"/>
    <property type="match status" value="1"/>
</dbReference>
<dbReference type="EMBL" id="CP114040">
    <property type="protein sequence ID" value="WAS97456.1"/>
    <property type="molecule type" value="Genomic_DNA"/>
</dbReference>
<dbReference type="InterPro" id="IPR006143">
    <property type="entry name" value="RND_pump_MFP"/>
</dbReference>
<dbReference type="Gene3D" id="2.40.30.170">
    <property type="match status" value="1"/>
</dbReference>
<feature type="domain" description="CusB-like beta-barrel" evidence="3">
    <location>
        <begin position="224"/>
        <end position="299"/>
    </location>
</feature>
<evidence type="ECO:0000259" key="5">
    <source>
        <dbReference type="Pfam" id="PF25975"/>
    </source>
</evidence>
<dbReference type="PANTHER" id="PTHR30097">
    <property type="entry name" value="CATION EFFLUX SYSTEM PROTEIN CUSB"/>
    <property type="match status" value="1"/>
</dbReference>
<gene>
    <name evidence="6" type="ORF">O0S08_15020</name>
</gene>
<accession>A0ABY7HE30</accession>
<evidence type="ECO:0000256" key="1">
    <source>
        <dbReference type="ARBA" id="ARBA00009477"/>
    </source>
</evidence>